<keyword evidence="2" id="KW-0472">Membrane</keyword>
<reference evidence="5" key="1">
    <citation type="submission" date="2018-09" db="EMBL/GenBank/DDBJ databases">
        <authorList>
            <person name="Zhu H."/>
        </authorList>
    </citation>
    <scope>NUCLEOTIDE SEQUENCE [LARGE SCALE GENOMIC DNA]</scope>
    <source>
        <strain evidence="5">K1S02-23</strain>
    </source>
</reference>
<evidence type="ECO:0000313" key="4">
    <source>
        <dbReference type="EMBL" id="RJG02621.1"/>
    </source>
</evidence>
<dbReference type="AlphaFoldDB" id="A0A3A3G3W4"/>
<protein>
    <submittedName>
        <fullName evidence="4">SDR family oxidoreductase</fullName>
    </submittedName>
</protein>
<dbReference type="InterPro" id="IPR050259">
    <property type="entry name" value="SDR"/>
</dbReference>
<name>A0A3A3G3W4_9BURK</name>
<dbReference type="PRINTS" id="PR00081">
    <property type="entry name" value="GDHRDH"/>
</dbReference>
<keyword evidence="2" id="KW-1133">Transmembrane helix</keyword>
<proteinExistence type="inferred from homology"/>
<keyword evidence="5" id="KW-1185">Reference proteome</keyword>
<keyword evidence="2" id="KW-0812">Transmembrane</keyword>
<feature type="transmembrane region" description="Helical" evidence="2">
    <location>
        <begin position="136"/>
        <end position="156"/>
    </location>
</feature>
<dbReference type="Proteomes" id="UP000266327">
    <property type="component" value="Unassembled WGS sequence"/>
</dbReference>
<dbReference type="PANTHER" id="PTHR42879:SF2">
    <property type="entry name" value="3-OXOACYL-[ACYL-CARRIER-PROTEIN] REDUCTASE FABG"/>
    <property type="match status" value="1"/>
</dbReference>
<dbReference type="RefSeq" id="WP_119786124.1">
    <property type="nucleotide sequence ID" value="NZ_QYUQ01000002.1"/>
</dbReference>
<dbReference type="Gene3D" id="3.40.50.720">
    <property type="entry name" value="NAD(P)-binding Rossmann-like Domain"/>
    <property type="match status" value="1"/>
</dbReference>
<gene>
    <name evidence="4" type="ORF">D3878_14425</name>
</gene>
<feature type="domain" description="Ketoreductase" evidence="3">
    <location>
        <begin position="6"/>
        <end position="185"/>
    </location>
</feature>
<dbReference type="PROSITE" id="PS00061">
    <property type="entry name" value="ADH_SHORT"/>
    <property type="match status" value="1"/>
</dbReference>
<dbReference type="PANTHER" id="PTHR42879">
    <property type="entry name" value="3-OXOACYL-(ACYL-CARRIER-PROTEIN) REDUCTASE"/>
    <property type="match status" value="1"/>
</dbReference>
<evidence type="ECO:0000313" key="5">
    <source>
        <dbReference type="Proteomes" id="UP000266327"/>
    </source>
</evidence>
<comment type="similarity">
    <text evidence="1">Belongs to the short-chain dehydrogenases/reductases (SDR) family.</text>
</comment>
<dbReference type="Pfam" id="PF13561">
    <property type="entry name" value="adh_short_C2"/>
    <property type="match status" value="1"/>
</dbReference>
<dbReference type="InterPro" id="IPR036291">
    <property type="entry name" value="NAD(P)-bd_dom_sf"/>
</dbReference>
<dbReference type="PRINTS" id="PR00080">
    <property type="entry name" value="SDRFAMILY"/>
</dbReference>
<dbReference type="InterPro" id="IPR057326">
    <property type="entry name" value="KR_dom"/>
</dbReference>
<evidence type="ECO:0000256" key="2">
    <source>
        <dbReference type="SAM" id="Phobius"/>
    </source>
</evidence>
<dbReference type="OrthoDB" id="7301144at2"/>
<dbReference type="EMBL" id="QYUQ01000002">
    <property type="protein sequence ID" value="RJG02621.1"/>
    <property type="molecule type" value="Genomic_DNA"/>
</dbReference>
<sequence>MRFKNQVAAITGAGRGIGLATAKKLAAEGAAVALLDIDGDAATAGAREIEKMGGRAVGLTLDVTDEAGIGQAMEAVAARLGAIDILVNNAGFYPHIPLESMSYADWRKIMAINLDSTFLCTRAVFRAMKAMRYGRIVNLSSAVVFTGLTGVSAYAASKAGVIGFTRVVATEGGPFGITANLVAPGLIETEGVMEQIAEHFDDVLPLQMIKRRGKTDDITEAIAYLASPDAGFVTGQTVGVNGGMYYK</sequence>
<organism evidence="4 5">
    <name type="scientific">Noviherbaspirillum sedimenti</name>
    <dbReference type="NCBI Taxonomy" id="2320865"/>
    <lineage>
        <taxon>Bacteria</taxon>
        <taxon>Pseudomonadati</taxon>
        <taxon>Pseudomonadota</taxon>
        <taxon>Betaproteobacteria</taxon>
        <taxon>Burkholderiales</taxon>
        <taxon>Oxalobacteraceae</taxon>
        <taxon>Noviherbaspirillum</taxon>
    </lineage>
</organism>
<dbReference type="InterPro" id="IPR002347">
    <property type="entry name" value="SDR_fam"/>
</dbReference>
<comment type="caution">
    <text evidence="4">The sequence shown here is derived from an EMBL/GenBank/DDBJ whole genome shotgun (WGS) entry which is preliminary data.</text>
</comment>
<evidence type="ECO:0000259" key="3">
    <source>
        <dbReference type="SMART" id="SM00822"/>
    </source>
</evidence>
<dbReference type="SMART" id="SM00822">
    <property type="entry name" value="PKS_KR"/>
    <property type="match status" value="1"/>
</dbReference>
<accession>A0A3A3G3W4</accession>
<dbReference type="SUPFAM" id="SSF51735">
    <property type="entry name" value="NAD(P)-binding Rossmann-fold domains"/>
    <property type="match status" value="1"/>
</dbReference>
<dbReference type="FunFam" id="3.40.50.720:FF:000084">
    <property type="entry name" value="Short-chain dehydrogenase reductase"/>
    <property type="match status" value="1"/>
</dbReference>
<dbReference type="GO" id="GO:0032787">
    <property type="term" value="P:monocarboxylic acid metabolic process"/>
    <property type="evidence" value="ECO:0007669"/>
    <property type="project" value="UniProtKB-ARBA"/>
</dbReference>
<dbReference type="InterPro" id="IPR020904">
    <property type="entry name" value="Sc_DH/Rdtase_CS"/>
</dbReference>
<evidence type="ECO:0000256" key="1">
    <source>
        <dbReference type="ARBA" id="ARBA00006484"/>
    </source>
</evidence>